<dbReference type="EMBL" id="NEDP02004657">
    <property type="protein sequence ID" value="OWF44845.1"/>
    <property type="molecule type" value="Genomic_DNA"/>
</dbReference>
<keyword evidence="4 6" id="KW-1133">Transmembrane helix</keyword>
<feature type="transmembrane region" description="Helical" evidence="6">
    <location>
        <begin position="81"/>
        <end position="100"/>
    </location>
</feature>
<dbReference type="InterPro" id="IPR010651">
    <property type="entry name" value="Sugar_transport"/>
</dbReference>
<evidence type="ECO:0000313" key="7">
    <source>
        <dbReference type="EMBL" id="OWF44845.1"/>
    </source>
</evidence>
<evidence type="ECO:0000256" key="4">
    <source>
        <dbReference type="ARBA" id="ARBA00022989"/>
    </source>
</evidence>
<dbReference type="GO" id="GO:0016020">
    <property type="term" value="C:membrane"/>
    <property type="evidence" value="ECO:0007669"/>
    <property type="project" value="UniProtKB-SubCell"/>
</dbReference>
<name>A0A210Q814_MIZYE</name>
<proteinExistence type="inferred from homology"/>
<comment type="similarity">
    <text evidence="2">Belongs to the TMEM144 family.</text>
</comment>
<keyword evidence="8" id="KW-1185">Reference proteome</keyword>
<sequence>MFSNTTTVSYNDTTLNPSTNDVIAPLWGYISAAVAVIFLGNIVVPVKRFETGDGIYFQLMFCHGALLVGTIIQQFRSEATFYPIVMLGGVVWITANLFLVPIVKAVGMAQGMCVWGICNMLSGWATGRFGLFGIQKEVPDSIPLNYSGVLFCILSAVIFSFLKPDIRKVKEPGETTPSSPSAGQYNTFDPINTLTSARIPTEECMLLSPANKRTEEGLIFVDKLPPTKKKILGITMSVISGALYGQTYTPSLYVQQTYNHSSQFGMDYAFATMCGLFLGNTFYFCVYCVVMGNIPRIYPRASLPGILTGLMWGTASSLWFLVNDTLSESVSFPIMTTVPIVINAIVGVVFFREIKGRRNLCLLLLGIAVTGAGAVMCALSKHPCSEYWMPLFRYHDPVLHDLVLHDPVLHDLVLHDPVLHDIVLHDPVLHDFVLHDPVLHDLVLHDPVLHDLVLHDPVLHDFVLHDPVIHVIVLHDPVLHDLALYHEP</sequence>
<feature type="transmembrane region" description="Helical" evidence="6">
    <location>
        <begin position="334"/>
        <end position="351"/>
    </location>
</feature>
<dbReference type="Pfam" id="PF07857">
    <property type="entry name" value="TMEM144"/>
    <property type="match status" value="1"/>
</dbReference>
<feature type="transmembrane region" description="Helical" evidence="6">
    <location>
        <begin position="112"/>
        <end position="132"/>
    </location>
</feature>
<dbReference type="PANTHER" id="PTHR16119">
    <property type="entry name" value="TRANSMEMBRANE PROTEIN 144"/>
    <property type="match status" value="1"/>
</dbReference>
<evidence type="ECO:0000256" key="2">
    <source>
        <dbReference type="ARBA" id="ARBA00005731"/>
    </source>
</evidence>
<evidence type="ECO:0000256" key="5">
    <source>
        <dbReference type="ARBA" id="ARBA00023136"/>
    </source>
</evidence>
<feature type="transmembrane region" description="Helical" evidence="6">
    <location>
        <begin position="144"/>
        <end position="162"/>
    </location>
</feature>
<evidence type="ECO:0000256" key="6">
    <source>
        <dbReference type="SAM" id="Phobius"/>
    </source>
</evidence>
<evidence type="ECO:0000313" key="8">
    <source>
        <dbReference type="Proteomes" id="UP000242188"/>
    </source>
</evidence>
<accession>A0A210Q814</accession>
<feature type="transmembrane region" description="Helical" evidence="6">
    <location>
        <begin position="26"/>
        <end position="44"/>
    </location>
</feature>
<protein>
    <submittedName>
        <fullName evidence="7">Transmembrane protein 144</fullName>
    </submittedName>
</protein>
<dbReference type="GO" id="GO:0015144">
    <property type="term" value="F:carbohydrate transmembrane transporter activity"/>
    <property type="evidence" value="ECO:0007669"/>
    <property type="project" value="InterPro"/>
</dbReference>
<feature type="transmembrane region" description="Helical" evidence="6">
    <location>
        <begin position="231"/>
        <end position="248"/>
    </location>
</feature>
<keyword evidence="3 6" id="KW-0812">Transmembrane</keyword>
<organism evidence="7 8">
    <name type="scientific">Mizuhopecten yessoensis</name>
    <name type="common">Japanese scallop</name>
    <name type="synonym">Patinopecten yessoensis</name>
    <dbReference type="NCBI Taxonomy" id="6573"/>
    <lineage>
        <taxon>Eukaryota</taxon>
        <taxon>Metazoa</taxon>
        <taxon>Spiralia</taxon>
        <taxon>Lophotrochozoa</taxon>
        <taxon>Mollusca</taxon>
        <taxon>Bivalvia</taxon>
        <taxon>Autobranchia</taxon>
        <taxon>Pteriomorphia</taxon>
        <taxon>Pectinida</taxon>
        <taxon>Pectinoidea</taxon>
        <taxon>Pectinidae</taxon>
        <taxon>Mizuhopecten</taxon>
    </lineage>
</organism>
<comment type="subcellular location">
    <subcellularLocation>
        <location evidence="1">Membrane</location>
        <topology evidence="1">Multi-pass membrane protein</topology>
    </subcellularLocation>
</comment>
<feature type="transmembrane region" description="Helical" evidence="6">
    <location>
        <begin position="360"/>
        <end position="381"/>
    </location>
</feature>
<dbReference type="PANTHER" id="PTHR16119:SF17">
    <property type="entry name" value="TRANSMEMBRANE PROTEIN 144"/>
    <property type="match status" value="1"/>
</dbReference>
<feature type="transmembrane region" description="Helical" evidence="6">
    <location>
        <begin position="56"/>
        <end position="75"/>
    </location>
</feature>
<feature type="transmembrane region" description="Helical" evidence="6">
    <location>
        <begin position="302"/>
        <end position="322"/>
    </location>
</feature>
<evidence type="ECO:0000256" key="1">
    <source>
        <dbReference type="ARBA" id="ARBA00004141"/>
    </source>
</evidence>
<gene>
    <name evidence="7" type="ORF">KP79_PYT21480</name>
</gene>
<comment type="caution">
    <text evidence="7">The sequence shown here is derived from an EMBL/GenBank/DDBJ whole genome shotgun (WGS) entry which is preliminary data.</text>
</comment>
<dbReference type="OrthoDB" id="426527at2759"/>
<dbReference type="InterPro" id="IPR012435">
    <property type="entry name" value="TMEM144"/>
</dbReference>
<reference evidence="7 8" key="1">
    <citation type="journal article" date="2017" name="Nat. Ecol. Evol.">
        <title>Scallop genome provides insights into evolution of bilaterian karyotype and development.</title>
        <authorList>
            <person name="Wang S."/>
            <person name="Zhang J."/>
            <person name="Jiao W."/>
            <person name="Li J."/>
            <person name="Xun X."/>
            <person name="Sun Y."/>
            <person name="Guo X."/>
            <person name="Huan P."/>
            <person name="Dong B."/>
            <person name="Zhang L."/>
            <person name="Hu X."/>
            <person name="Sun X."/>
            <person name="Wang J."/>
            <person name="Zhao C."/>
            <person name="Wang Y."/>
            <person name="Wang D."/>
            <person name="Huang X."/>
            <person name="Wang R."/>
            <person name="Lv J."/>
            <person name="Li Y."/>
            <person name="Zhang Z."/>
            <person name="Liu B."/>
            <person name="Lu W."/>
            <person name="Hui Y."/>
            <person name="Liang J."/>
            <person name="Zhou Z."/>
            <person name="Hou R."/>
            <person name="Li X."/>
            <person name="Liu Y."/>
            <person name="Li H."/>
            <person name="Ning X."/>
            <person name="Lin Y."/>
            <person name="Zhao L."/>
            <person name="Xing Q."/>
            <person name="Dou J."/>
            <person name="Li Y."/>
            <person name="Mao J."/>
            <person name="Guo H."/>
            <person name="Dou H."/>
            <person name="Li T."/>
            <person name="Mu C."/>
            <person name="Jiang W."/>
            <person name="Fu Q."/>
            <person name="Fu X."/>
            <person name="Miao Y."/>
            <person name="Liu J."/>
            <person name="Yu Q."/>
            <person name="Li R."/>
            <person name="Liao H."/>
            <person name="Li X."/>
            <person name="Kong Y."/>
            <person name="Jiang Z."/>
            <person name="Chourrout D."/>
            <person name="Li R."/>
            <person name="Bao Z."/>
        </authorList>
    </citation>
    <scope>NUCLEOTIDE SEQUENCE [LARGE SCALE GENOMIC DNA]</scope>
    <source>
        <strain evidence="7 8">PY_sf001</strain>
    </source>
</reference>
<dbReference type="Proteomes" id="UP000242188">
    <property type="component" value="Unassembled WGS sequence"/>
</dbReference>
<keyword evidence="5 6" id="KW-0472">Membrane</keyword>
<feature type="transmembrane region" description="Helical" evidence="6">
    <location>
        <begin position="268"/>
        <end position="290"/>
    </location>
</feature>
<dbReference type="AlphaFoldDB" id="A0A210Q814"/>
<evidence type="ECO:0000256" key="3">
    <source>
        <dbReference type="ARBA" id="ARBA00022692"/>
    </source>
</evidence>